<evidence type="ECO:0000259" key="2">
    <source>
        <dbReference type="PROSITE" id="PS50106"/>
    </source>
</evidence>
<dbReference type="CDD" id="cd05483">
    <property type="entry name" value="retropepsin_like_bacteria"/>
    <property type="match status" value="1"/>
</dbReference>
<protein>
    <submittedName>
        <fullName evidence="4">PDZ/DHR/GLGF domain protein</fullName>
    </submittedName>
</protein>
<evidence type="ECO:0000313" key="4">
    <source>
        <dbReference type="EMBL" id="AEE49404.1"/>
    </source>
</evidence>
<dbReference type="InterPro" id="IPR001995">
    <property type="entry name" value="Peptidase_A2_cat"/>
</dbReference>
<dbReference type="SMART" id="SM00228">
    <property type="entry name" value="PDZ"/>
    <property type="match status" value="1"/>
</dbReference>
<dbReference type="SUPFAM" id="SSF50156">
    <property type="entry name" value="PDZ domain-like"/>
    <property type="match status" value="1"/>
</dbReference>
<dbReference type="Pfam" id="PF13650">
    <property type="entry name" value="Asp_protease_2"/>
    <property type="match status" value="1"/>
</dbReference>
<dbReference type="Gene3D" id="2.40.70.10">
    <property type="entry name" value="Acid Proteases"/>
    <property type="match status" value="2"/>
</dbReference>
<dbReference type="KEGG" id="hhy:Halhy_1512"/>
<dbReference type="EMBL" id="CP002691">
    <property type="protein sequence ID" value="AEE49404.1"/>
    <property type="molecule type" value="Genomic_DNA"/>
</dbReference>
<proteinExistence type="predicted"/>
<keyword evidence="5" id="KW-1185">Reference proteome</keyword>
<evidence type="ECO:0000259" key="3">
    <source>
        <dbReference type="PROSITE" id="PS50175"/>
    </source>
</evidence>
<dbReference type="OrthoDB" id="3521766at2"/>
<dbReference type="Proteomes" id="UP000008461">
    <property type="component" value="Chromosome"/>
</dbReference>
<dbReference type="InterPro" id="IPR001478">
    <property type="entry name" value="PDZ"/>
</dbReference>
<dbReference type="InterPro" id="IPR034122">
    <property type="entry name" value="Retropepsin-like_bacterial"/>
</dbReference>
<reference evidence="4 5" key="1">
    <citation type="journal article" date="2011" name="Stand. Genomic Sci.">
        <title>Complete genome sequence of Haliscomenobacter hydrossis type strain (O).</title>
        <authorList>
            <consortium name="US DOE Joint Genome Institute (JGI-PGF)"/>
            <person name="Daligault H."/>
            <person name="Lapidus A."/>
            <person name="Zeytun A."/>
            <person name="Nolan M."/>
            <person name="Lucas S."/>
            <person name="Del Rio T.G."/>
            <person name="Tice H."/>
            <person name="Cheng J.F."/>
            <person name="Tapia R."/>
            <person name="Han C."/>
            <person name="Goodwin L."/>
            <person name="Pitluck S."/>
            <person name="Liolios K."/>
            <person name="Pagani I."/>
            <person name="Ivanova N."/>
            <person name="Huntemann M."/>
            <person name="Mavromatis K."/>
            <person name="Mikhailova N."/>
            <person name="Pati A."/>
            <person name="Chen A."/>
            <person name="Palaniappan K."/>
            <person name="Land M."/>
            <person name="Hauser L."/>
            <person name="Brambilla E.M."/>
            <person name="Rohde M."/>
            <person name="Verbarg S."/>
            <person name="Goker M."/>
            <person name="Bristow J."/>
            <person name="Eisen J.A."/>
            <person name="Markowitz V."/>
            <person name="Hugenholtz P."/>
            <person name="Kyrpides N.C."/>
            <person name="Klenk H.P."/>
            <person name="Woyke T."/>
        </authorList>
    </citation>
    <scope>NUCLEOTIDE SEQUENCE [LARGE SCALE GENOMIC DNA]</scope>
    <source>
        <strain evidence="5">ATCC 27775 / DSM 1100 / LMG 10767 / O</strain>
    </source>
</reference>
<feature type="domain" description="PDZ" evidence="2">
    <location>
        <begin position="327"/>
        <end position="398"/>
    </location>
</feature>
<name>F4KYG3_HALH1</name>
<dbReference type="AlphaFoldDB" id="F4KYG3"/>
<dbReference type="GO" id="GO:0006508">
    <property type="term" value="P:proteolysis"/>
    <property type="evidence" value="ECO:0007669"/>
    <property type="project" value="InterPro"/>
</dbReference>
<dbReference type="GO" id="GO:0004190">
    <property type="term" value="F:aspartic-type endopeptidase activity"/>
    <property type="evidence" value="ECO:0007669"/>
    <property type="project" value="InterPro"/>
</dbReference>
<dbReference type="HOGENOM" id="CLU_039603_0_0_10"/>
<feature type="domain" description="Peptidase A2" evidence="3">
    <location>
        <begin position="59"/>
        <end position="76"/>
    </location>
</feature>
<dbReference type="Pfam" id="PF17820">
    <property type="entry name" value="PDZ_6"/>
    <property type="match status" value="1"/>
</dbReference>
<dbReference type="InterPro" id="IPR021109">
    <property type="entry name" value="Peptidase_aspartic_dom_sf"/>
</dbReference>
<dbReference type="InterPro" id="IPR041489">
    <property type="entry name" value="PDZ_6"/>
</dbReference>
<evidence type="ECO:0000256" key="1">
    <source>
        <dbReference type="ARBA" id="ARBA00022801"/>
    </source>
</evidence>
<evidence type="ECO:0000313" key="5">
    <source>
        <dbReference type="Proteomes" id="UP000008461"/>
    </source>
</evidence>
<dbReference type="STRING" id="760192.Halhy_1512"/>
<accession>F4KYG3</accession>
<dbReference type="PROSITE" id="PS50106">
    <property type="entry name" value="PDZ"/>
    <property type="match status" value="1"/>
</dbReference>
<dbReference type="PROSITE" id="PS50175">
    <property type="entry name" value="ASP_PROT_RETROV"/>
    <property type="match status" value="1"/>
</dbReference>
<dbReference type="eggNOG" id="COG0793">
    <property type="taxonomic scope" value="Bacteria"/>
</dbReference>
<organism evidence="4 5">
    <name type="scientific">Haliscomenobacter hydrossis (strain ATCC 27775 / DSM 1100 / LMG 10767 / O)</name>
    <dbReference type="NCBI Taxonomy" id="760192"/>
    <lineage>
        <taxon>Bacteria</taxon>
        <taxon>Pseudomonadati</taxon>
        <taxon>Bacteroidota</taxon>
        <taxon>Saprospiria</taxon>
        <taxon>Saprospirales</taxon>
        <taxon>Haliscomenobacteraceae</taxon>
        <taxon>Haliscomenobacter</taxon>
    </lineage>
</organism>
<sequence length="411" mass="47424">MKPIAFLLTFLLCWGCFSKTEGQINDLVFLNGETHVDIPFDYENNFIVIKLMFNDIFPLKFIFDTGAENTILTKREITDLFQIDYQKRFTIYGADLSQNLYAYLVRGISFRIGDLRASQRSILVLEEDYFQFDEFSGIDIHGILGADFFRRFIVRINYYKQVITLYDPSTFQLPKGRFTEVPLEMHRSKPYLVTSIRLNNDTTIQSKLLMDTGASIALLLYTDTDPRLKIPEKVIRSVLGRGLGGVIYGYLGRVRTMSFSEHAFNEVLTNFQELPIVEDSTYMNNRNGIIGNQLLDRFNLIIDYVHNRVFLQPNPYYKKKFEFDRSGLFITASGPSLSKFIVFDIVPSSPSDKAGIVSGDEIKSVNGVPTTFFKLQDLMYKFRGKLGKRVRLVIVRNGEKIKKEFKLEDII</sequence>
<reference key="2">
    <citation type="submission" date="2011-04" db="EMBL/GenBank/DDBJ databases">
        <title>Complete sequence of chromosome of Haliscomenobacter hydrossis DSM 1100.</title>
        <authorList>
            <consortium name="US DOE Joint Genome Institute (JGI-PGF)"/>
            <person name="Lucas S."/>
            <person name="Han J."/>
            <person name="Lapidus A."/>
            <person name="Bruce D."/>
            <person name="Goodwin L."/>
            <person name="Pitluck S."/>
            <person name="Peters L."/>
            <person name="Kyrpides N."/>
            <person name="Mavromatis K."/>
            <person name="Ivanova N."/>
            <person name="Ovchinnikova G."/>
            <person name="Pagani I."/>
            <person name="Daligault H."/>
            <person name="Detter J.C."/>
            <person name="Han C."/>
            <person name="Land M."/>
            <person name="Hauser L."/>
            <person name="Markowitz V."/>
            <person name="Cheng J.-F."/>
            <person name="Hugenholtz P."/>
            <person name="Woyke T."/>
            <person name="Wu D."/>
            <person name="Verbarg S."/>
            <person name="Frueling A."/>
            <person name="Brambilla E."/>
            <person name="Klenk H.-P."/>
            <person name="Eisen J.A."/>
        </authorList>
    </citation>
    <scope>NUCLEOTIDE SEQUENCE</scope>
    <source>
        <strain>DSM 1100</strain>
    </source>
</reference>
<gene>
    <name evidence="4" type="ordered locus">Halhy_1512</name>
</gene>
<dbReference type="InterPro" id="IPR036034">
    <property type="entry name" value="PDZ_sf"/>
</dbReference>
<dbReference type="SUPFAM" id="SSF50630">
    <property type="entry name" value="Acid proteases"/>
    <property type="match status" value="2"/>
</dbReference>
<dbReference type="RefSeq" id="WP_013763958.1">
    <property type="nucleotide sequence ID" value="NC_015510.1"/>
</dbReference>
<keyword evidence="1" id="KW-0378">Hydrolase</keyword>
<dbReference type="Gene3D" id="2.30.42.10">
    <property type="match status" value="1"/>
</dbReference>